<evidence type="ECO:0008006" key="4">
    <source>
        <dbReference type="Google" id="ProtNLM"/>
    </source>
</evidence>
<dbReference type="PANTHER" id="PTHR33731:SF17">
    <property type="entry name" value="ORGAN-SPECIFIC PROTEIN P4-LIKE"/>
    <property type="match status" value="1"/>
</dbReference>
<dbReference type="Pfam" id="PF10950">
    <property type="entry name" value="Organ_specific"/>
    <property type="match status" value="1"/>
</dbReference>
<dbReference type="PANTHER" id="PTHR33731">
    <property type="entry name" value="PROTEIN, PUTATIVE-RELATED"/>
    <property type="match status" value="1"/>
</dbReference>
<dbReference type="InterPro" id="IPR024489">
    <property type="entry name" value="Organ_specific_prot"/>
</dbReference>
<reference evidence="2 3" key="1">
    <citation type="submission" date="2024-03" db="EMBL/GenBank/DDBJ databases">
        <authorList>
            <person name="Gkanogiannis A."/>
            <person name="Becerra Lopez-Lavalle L."/>
        </authorList>
    </citation>
    <scope>NUCLEOTIDE SEQUENCE [LARGE SCALE GENOMIC DNA]</scope>
</reference>
<keyword evidence="1" id="KW-0732">Signal</keyword>
<dbReference type="EMBL" id="OZ021741">
    <property type="protein sequence ID" value="CAK9326436.1"/>
    <property type="molecule type" value="Genomic_DNA"/>
</dbReference>
<protein>
    <recommendedName>
        <fullName evidence="4">Organ specific protein</fullName>
    </recommendedName>
</protein>
<keyword evidence="3" id="KW-1185">Reference proteome</keyword>
<accession>A0ABP0Z551</accession>
<feature type="chain" id="PRO_5046925112" description="Organ specific protein" evidence="1">
    <location>
        <begin position="24"/>
        <end position="105"/>
    </location>
</feature>
<proteinExistence type="predicted"/>
<evidence type="ECO:0000313" key="2">
    <source>
        <dbReference type="EMBL" id="CAK9326436.1"/>
    </source>
</evidence>
<organism evidence="2 3">
    <name type="scientific">Citrullus colocynthis</name>
    <name type="common">colocynth</name>
    <dbReference type="NCBI Taxonomy" id="252529"/>
    <lineage>
        <taxon>Eukaryota</taxon>
        <taxon>Viridiplantae</taxon>
        <taxon>Streptophyta</taxon>
        <taxon>Embryophyta</taxon>
        <taxon>Tracheophyta</taxon>
        <taxon>Spermatophyta</taxon>
        <taxon>Magnoliopsida</taxon>
        <taxon>eudicotyledons</taxon>
        <taxon>Gunneridae</taxon>
        <taxon>Pentapetalae</taxon>
        <taxon>rosids</taxon>
        <taxon>fabids</taxon>
        <taxon>Cucurbitales</taxon>
        <taxon>Cucurbitaceae</taxon>
        <taxon>Benincaseae</taxon>
        <taxon>Citrullus</taxon>
    </lineage>
</organism>
<evidence type="ECO:0000313" key="3">
    <source>
        <dbReference type="Proteomes" id="UP001642487"/>
    </source>
</evidence>
<evidence type="ECO:0000256" key="1">
    <source>
        <dbReference type="SAM" id="SignalP"/>
    </source>
</evidence>
<name>A0ABP0Z551_9ROSI</name>
<dbReference type="Proteomes" id="UP001642487">
    <property type="component" value="Chromosome 7"/>
</dbReference>
<feature type="signal peptide" evidence="1">
    <location>
        <begin position="1"/>
        <end position="23"/>
    </location>
</feature>
<sequence length="105" mass="12009">MKLSVAFFLLLISLLLFGDVSHGSKKEEGEYWKKIMKDEAIPEMLKELLLDNDNSMVVDNNNNNQKEHFMTNFDPHPNAIIYHAHSHAHTSTHTKINPTLPNLSP</sequence>
<gene>
    <name evidence="2" type="ORF">CITCOLO1_LOCUS18785</name>
</gene>